<accession>A0AAN9MTN6</accession>
<name>A0AAN9MTN6_CANGL</name>
<dbReference type="AlphaFoldDB" id="A0AAN9MTN6"/>
<dbReference type="Proteomes" id="UP001367508">
    <property type="component" value="Unassembled WGS sequence"/>
</dbReference>
<proteinExistence type="predicted"/>
<keyword evidence="3" id="KW-1185">Reference proteome</keyword>
<evidence type="ECO:0000256" key="1">
    <source>
        <dbReference type="SAM" id="MobiDB-lite"/>
    </source>
</evidence>
<protein>
    <submittedName>
        <fullName evidence="2">Uncharacterized protein</fullName>
    </submittedName>
</protein>
<dbReference type="EMBL" id="JAYMYQ010000001">
    <property type="protein sequence ID" value="KAK7360432.1"/>
    <property type="molecule type" value="Genomic_DNA"/>
</dbReference>
<feature type="region of interest" description="Disordered" evidence="1">
    <location>
        <begin position="46"/>
        <end position="81"/>
    </location>
</feature>
<gene>
    <name evidence="2" type="ORF">VNO77_02425</name>
</gene>
<reference evidence="2 3" key="1">
    <citation type="submission" date="2024-01" db="EMBL/GenBank/DDBJ databases">
        <title>The genomes of 5 underutilized Papilionoideae crops provide insights into root nodulation and disease resistanc.</title>
        <authorList>
            <person name="Jiang F."/>
        </authorList>
    </citation>
    <scope>NUCLEOTIDE SEQUENCE [LARGE SCALE GENOMIC DNA]</scope>
    <source>
        <strain evidence="2">LVBAO_FW01</strain>
        <tissue evidence="2">Leaves</tissue>
    </source>
</reference>
<evidence type="ECO:0000313" key="3">
    <source>
        <dbReference type="Proteomes" id="UP001367508"/>
    </source>
</evidence>
<comment type="caution">
    <text evidence="2">The sequence shown here is derived from an EMBL/GenBank/DDBJ whole genome shotgun (WGS) entry which is preliminary data.</text>
</comment>
<sequence length="112" mass="12426">MPAEESSTSLESHFNQVSALIRIRYACIPLLNTRFVNCSIVRKEEDKELQPASNDELQLPILMSKPRNGSRKTTNTASHAPAVLNTYTAPVEVHKSPSGPCQYNCNPAPKQF</sequence>
<evidence type="ECO:0000313" key="2">
    <source>
        <dbReference type="EMBL" id="KAK7360432.1"/>
    </source>
</evidence>
<organism evidence="2 3">
    <name type="scientific">Canavalia gladiata</name>
    <name type="common">Sword bean</name>
    <name type="synonym">Dolichos gladiatus</name>
    <dbReference type="NCBI Taxonomy" id="3824"/>
    <lineage>
        <taxon>Eukaryota</taxon>
        <taxon>Viridiplantae</taxon>
        <taxon>Streptophyta</taxon>
        <taxon>Embryophyta</taxon>
        <taxon>Tracheophyta</taxon>
        <taxon>Spermatophyta</taxon>
        <taxon>Magnoliopsida</taxon>
        <taxon>eudicotyledons</taxon>
        <taxon>Gunneridae</taxon>
        <taxon>Pentapetalae</taxon>
        <taxon>rosids</taxon>
        <taxon>fabids</taxon>
        <taxon>Fabales</taxon>
        <taxon>Fabaceae</taxon>
        <taxon>Papilionoideae</taxon>
        <taxon>50 kb inversion clade</taxon>
        <taxon>NPAAA clade</taxon>
        <taxon>indigoferoid/millettioid clade</taxon>
        <taxon>Phaseoleae</taxon>
        <taxon>Canavalia</taxon>
    </lineage>
</organism>